<keyword evidence="1" id="KW-0145">Chemotaxis</keyword>
<name>A0A3E0K6I3_9BACI</name>
<accession>A0A3E0K6I3</accession>
<reference evidence="4 5" key="1">
    <citation type="submission" date="2018-03" db="EMBL/GenBank/DDBJ databases">
        <authorList>
            <person name="Keele B.F."/>
        </authorList>
    </citation>
    <scope>NUCLEOTIDE SEQUENCE [LARGE SCALE GENOMIC DNA]</scope>
    <source>
        <strain evidence="4">ZCTH4_d</strain>
    </source>
</reference>
<keyword evidence="2" id="KW-0378">Hydrolase</keyword>
<dbReference type="Proteomes" id="UP000257014">
    <property type="component" value="Unassembled WGS sequence"/>
</dbReference>
<evidence type="ECO:0000259" key="3">
    <source>
        <dbReference type="Pfam" id="PF04509"/>
    </source>
</evidence>
<evidence type="ECO:0000313" key="5">
    <source>
        <dbReference type="Proteomes" id="UP000257014"/>
    </source>
</evidence>
<protein>
    <submittedName>
        <fullName evidence="4">Chemotaxis protein CheC</fullName>
    </submittedName>
</protein>
<dbReference type="CDD" id="cd17909">
    <property type="entry name" value="CheC_ClassI"/>
    <property type="match status" value="1"/>
</dbReference>
<dbReference type="AlphaFoldDB" id="A0A3E0K6I3"/>
<dbReference type="InterPro" id="IPR007597">
    <property type="entry name" value="CheC"/>
</dbReference>
<sequence>MSFFHSLNNFHIDVLREIGNIGAGNAATALSKLLNKKIIMKVPDVRVASFNEMFELAGGADQYVASVFLRMDGKVTGSIFFVLPVDQATLFVRQMTGIDDFSFDRPPYPEIALSAFQEAGNILASSYLNALSDFIRLPITPSVPEAVIDLFGAIISYGLLEISRESDQAIVIDTEIIDTAVNSGSIKGHIFLLPDPGSFRVLFDALGVGSE</sequence>
<comment type="caution">
    <text evidence="4">The sequence shown here is derived from an EMBL/GenBank/DDBJ whole genome shotgun (WGS) entry which is preliminary data.</text>
</comment>
<dbReference type="InterPro" id="IPR028976">
    <property type="entry name" value="CheC-like_sf"/>
</dbReference>
<dbReference type="Gene3D" id="3.40.1550.10">
    <property type="entry name" value="CheC-like"/>
    <property type="match status" value="1"/>
</dbReference>
<dbReference type="SUPFAM" id="SSF103039">
    <property type="entry name" value="CheC-like"/>
    <property type="match status" value="1"/>
</dbReference>
<organism evidence="4 5">
    <name type="scientific">Caldibacillus debilis</name>
    <dbReference type="NCBI Taxonomy" id="301148"/>
    <lineage>
        <taxon>Bacteria</taxon>
        <taxon>Bacillati</taxon>
        <taxon>Bacillota</taxon>
        <taxon>Bacilli</taxon>
        <taxon>Bacillales</taxon>
        <taxon>Bacillaceae</taxon>
        <taxon>Caldibacillus</taxon>
    </lineage>
</organism>
<evidence type="ECO:0000256" key="2">
    <source>
        <dbReference type="ARBA" id="ARBA00022801"/>
    </source>
</evidence>
<feature type="domain" description="CheC-like protein" evidence="3">
    <location>
        <begin position="111"/>
        <end position="148"/>
    </location>
</feature>
<evidence type="ECO:0000256" key="1">
    <source>
        <dbReference type="ARBA" id="ARBA00022500"/>
    </source>
</evidence>
<feature type="domain" description="CheC-like protein" evidence="3">
    <location>
        <begin position="10"/>
        <end position="45"/>
    </location>
</feature>
<dbReference type="PANTHER" id="PTHR43693">
    <property type="entry name" value="PROTEIN PHOSPHATASE CHEZ"/>
    <property type="match status" value="1"/>
</dbReference>
<dbReference type="GO" id="GO:0006935">
    <property type="term" value="P:chemotaxis"/>
    <property type="evidence" value="ECO:0007669"/>
    <property type="project" value="UniProtKB-KW"/>
</dbReference>
<dbReference type="PANTHER" id="PTHR43693:SF1">
    <property type="entry name" value="PROTEIN PHOSPHATASE CHEZ"/>
    <property type="match status" value="1"/>
</dbReference>
<evidence type="ECO:0000313" key="4">
    <source>
        <dbReference type="EMBL" id="REJ29531.1"/>
    </source>
</evidence>
<dbReference type="Pfam" id="PF04509">
    <property type="entry name" value="CheC"/>
    <property type="match status" value="2"/>
</dbReference>
<dbReference type="GO" id="GO:0016787">
    <property type="term" value="F:hydrolase activity"/>
    <property type="evidence" value="ECO:0007669"/>
    <property type="project" value="UniProtKB-KW"/>
</dbReference>
<gene>
    <name evidence="4" type="ORF">C6P37_06210</name>
</gene>
<dbReference type="EMBL" id="QEWE01000014">
    <property type="protein sequence ID" value="REJ29531.1"/>
    <property type="molecule type" value="Genomic_DNA"/>
</dbReference>
<proteinExistence type="predicted"/>
<dbReference type="InterPro" id="IPR050992">
    <property type="entry name" value="CheZ_family_phosphatases"/>
</dbReference>
<dbReference type="RefSeq" id="WP_020156232.1">
    <property type="nucleotide sequence ID" value="NZ_JBAIZG010000041.1"/>
</dbReference>